<protein>
    <submittedName>
        <fullName evidence="2">Putative Fe-Mo cluster-binding NifX family protein</fullName>
    </submittedName>
</protein>
<keyword evidence="3" id="KW-1185">Reference proteome</keyword>
<dbReference type="OrthoDB" id="9807451at2"/>
<reference evidence="2 3" key="1">
    <citation type="submission" date="2019-03" db="EMBL/GenBank/DDBJ databases">
        <title>Genomic Encyclopedia of Type Strains, Phase IV (KMG-IV): sequencing the most valuable type-strain genomes for metagenomic binning, comparative biology and taxonomic classification.</title>
        <authorList>
            <person name="Goeker M."/>
        </authorList>
    </citation>
    <scope>NUCLEOTIDE SEQUENCE [LARGE SCALE GENOMIC DNA]</scope>
    <source>
        <strain evidence="2 3">DSM 24984</strain>
    </source>
</reference>
<evidence type="ECO:0000313" key="3">
    <source>
        <dbReference type="Proteomes" id="UP000294614"/>
    </source>
</evidence>
<accession>A0A4R1K6Z8</accession>
<dbReference type="Gene3D" id="3.30.420.130">
    <property type="entry name" value="Dinitrogenase iron-molybdenum cofactor biosynthesis domain"/>
    <property type="match status" value="1"/>
</dbReference>
<organism evidence="2 3">
    <name type="scientific">Seleniivibrio woodruffii</name>
    <dbReference type="NCBI Taxonomy" id="1078050"/>
    <lineage>
        <taxon>Bacteria</taxon>
        <taxon>Pseudomonadati</taxon>
        <taxon>Deferribacterota</taxon>
        <taxon>Deferribacteres</taxon>
        <taxon>Deferribacterales</taxon>
        <taxon>Geovibrionaceae</taxon>
        <taxon>Seleniivibrio</taxon>
    </lineage>
</organism>
<dbReference type="InterPro" id="IPR003731">
    <property type="entry name" value="Di-Nase_FeMo-co_biosynth"/>
</dbReference>
<sequence length="119" mass="12786">MKLCFPVDAFQGMKSVITHHFGAAPCFITYETDTNEAGLIYAQDLQTSGSCNPSIELANQGVEVVITGGIGPGALHKLMDHGVHVFQAKDGIVENDLENYRKGCLSVYGYDQGKCDCNG</sequence>
<name>A0A4R1K6Z8_9BACT</name>
<dbReference type="Proteomes" id="UP000294614">
    <property type="component" value="Unassembled WGS sequence"/>
</dbReference>
<dbReference type="Pfam" id="PF02579">
    <property type="entry name" value="Nitro_FeMo-Co"/>
    <property type="match status" value="1"/>
</dbReference>
<feature type="domain" description="Dinitrogenase iron-molybdenum cofactor biosynthesis" evidence="1">
    <location>
        <begin position="14"/>
        <end position="101"/>
    </location>
</feature>
<dbReference type="SUPFAM" id="SSF53146">
    <property type="entry name" value="Nitrogenase accessory factor-like"/>
    <property type="match status" value="1"/>
</dbReference>
<evidence type="ECO:0000313" key="2">
    <source>
        <dbReference type="EMBL" id="TCK60035.1"/>
    </source>
</evidence>
<dbReference type="AlphaFoldDB" id="A0A4R1K6Z8"/>
<gene>
    <name evidence="2" type="ORF">C8D98_2207</name>
</gene>
<dbReference type="InterPro" id="IPR036105">
    <property type="entry name" value="DiNase_FeMo-co_biosyn_sf"/>
</dbReference>
<dbReference type="PANTHER" id="PTHR42983">
    <property type="entry name" value="DINITROGENASE IRON-MOLYBDENUM COFACTOR PROTEIN-RELATED"/>
    <property type="match status" value="1"/>
</dbReference>
<proteinExistence type="predicted"/>
<dbReference type="RefSeq" id="WP_132874180.1">
    <property type="nucleotide sequence ID" value="NZ_JAJUHT010000027.1"/>
</dbReference>
<comment type="caution">
    <text evidence="2">The sequence shown here is derived from an EMBL/GenBank/DDBJ whole genome shotgun (WGS) entry which is preliminary data.</text>
</comment>
<dbReference type="EMBL" id="SMGG01000005">
    <property type="protein sequence ID" value="TCK60035.1"/>
    <property type="molecule type" value="Genomic_DNA"/>
</dbReference>
<evidence type="ECO:0000259" key="1">
    <source>
        <dbReference type="Pfam" id="PF02579"/>
    </source>
</evidence>
<dbReference type="PANTHER" id="PTHR42983:SF1">
    <property type="entry name" value="IRON-MOLYBDENUM PROTEIN"/>
    <property type="match status" value="1"/>
</dbReference>